<feature type="chain" id="PRO_5006394951" description="Peptidase inhibitor I78 family protein" evidence="1">
    <location>
        <begin position="29"/>
        <end position="113"/>
    </location>
</feature>
<accession>A0A0R0D0M7</accession>
<evidence type="ECO:0000313" key="2">
    <source>
        <dbReference type="EMBL" id="KRG72014.1"/>
    </source>
</evidence>
<keyword evidence="3" id="KW-1185">Reference proteome</keyword>
<reference evidence="2 3" key="1">
    <citation type="submission" date="2015-05" db="EMBL/GenBank/DDBJ databases">
        <title>Genome sequencing and analysis of members of genus Stenotrophomonas.</title>
        <authorList>
            <person name="Patil P.P."/>
            <person name="Midha S."/>
            <person name="Patil P.B."/>
        </authorList>
    </citation>
    <scope>NUCLEOTIDE SEQUENCE [LARGE SCALE GENOMIC DNA]</scope>
    <source>
        <strain evidence="2 3">DSM 21858</strain>
    </source>
</reference>
<gene>
    <name evidence="2" type="ORF">ABB29_00675</name>
</gene>
<protein>
    <recommendedName>
        <fullName evidence="4">Peptidase inhibitor I78 family protein</fullName>
    </recommendedName>
</protein>
<keyword evidence="1" id="KW-0732">Signal</keyword>
<sequence>MPIHPIIHVLRVAGLGLMLGLTACASSAPEPARVTGGPAPAFPVPAGACHADKVQWAIGKTGDQDTLRRVWQESGAGLIRPLAPNQPVTREYKPDRVNVSLDASNVITAITCG</sequence>
<dbReference type="AlphaFoldDB" id="A0A0R0D0M7"/>
<evidence type="ECO:0008006" key="4">
    <source>
        <dbReference type="Google" id="ProtNLM"/>
    </source>
</evidence>
<feature type="signal peptide" evidence="1">
    <location>
        <begin position="1"/>
        <end position="28"/>
    </location>
</feature>
<dbReference type="STRING" id="344882.ABB29_00675"/>
<dbReference type="PATRIC" id="fig|344882.3.peg.139"/>
<dbReference type="Pfam" id="PF11720">
    <property type="entry name" value="Inhibitor_I78"/>
    <property type="match status" value="1"/>
</dbReference>
<organism evidence="2 3">
    <name type="scientific">Pseudoxanthomonas dokdonensis</name>
    <dbReference type="NCBI Taxonomy" id="344882"/>
    <lineage>
        <taxon>Bacteria</taxon>
        <taxon>Pseudomonadati</taxon>
        <taxon>Pseudomonadota</taxon>
        <taxon>Gammaproteobacteria</taxon>
        <taxon>Lysobacterales</taxon>
        <taxon>Lysobacteraceae</taxon>
        <taxon>Pseudoxanthomonas</taxon>
    </lineage>
</organism>
<dbReference type="EMBL" id="LDJL01000001">
    <property type="protein sequence ID" value="KRG72014.1"/>
    <property type="molecule type" value="Genomic_DNA"/>
</dbReference>
<dbReference type="Gene3D" id="3.30.10.10">
    <property type="entry name" value="Trypsin Inhibitor V, subunit A"/>
    <property type="match status" value="1"/>
</dbReference>
<evidence type="ECO:0000256" key="1">
    <source>
        <dbReference type="SAM" id="SignalP"/>
    </source>
</evidence>
<dbReference type="Proteomes" id="UP000052052">
    <property type="component" value="Unassembled WGS sequence"/>
</dbReference>
<name>A0A0R0D0M7_9GAMM</name>
<comment type="caution">
    <text evidence="2">The sequence shown here is derived from an EMBL/GenBank/DDBJ whole genome shotgun (WGS) entry which is preliminary data.</text>
</comment>
<dbReference type="RefSeq" id="WP_057656680.1">
    <property type="nucleotide sequence ID" value="NZ_LDJL01000001.1"/>
</dbReference>
<dbReference type="InterPro" id="IPR021719">
    <property type="entry name" value="Prot_inh_I78"/>
</dbReference>
<proteinExistence type="predicted"/>
<evidence type="ECO:0000313" key="3">
    <source>
        <dbReference type="Proteomes" id="UP000052052"/>
    </source>
</evidence>